<dbReference type="EMBL" id="JANUGV010000001">
    <property type="protein sequence ID" value="MCS0607844.1"/>
    <property type="molecule type" value="Genomic_DNA"/>
</dbReference>
<keyword evidence="2" id="KW-1185">Reference proteome</keyword>
<organism evidence="1 2">
    <name type="scientific">Massilia solisilvae</name>
    <dbReference type="NCBI Taxonomy" id="1811225"/>
    <lineage>
        <taxon>Bacteria</taxon>
        <taxon>Pseudomonadati</taxon>
        <taxon>Pseudomonadota</taxon>
        <taxon>Betaproteobacteria</taxon>
        <taxon>Burkholderiales</taxon>
        <taxon>Oxalobacteraceae</taxon>
        <taxon>Telluria group</taxon>
        <taxon>Massilia</taxon>
    </lineage>
</organism>
<dbReference type="Proteomes" id="UP001205861">
    <property type="component" value="Unassembled WGS sequence"/>
</dbReference>
<gene>
    <name evidence="1" type="ORF">NX773_06670</name>
</gene>
<name>A0ABT2BH50_9BURK</name>
<dbReference type="Gene3D" id="3.30.700.10">
    <property type="entry name" value="Glycoprotein, Type 4 Pilin"/>
    <property type="match status" value="1"/>
</dbReference>
<reference evidence="1 2" key="1">
    <citation type="submission" date="2022-08" db="EMBL/GenBank/DDBJ databases">
        <title>Reclassification of Massilia species as members of the genera Telluria, Duganella, Pseudoduganella, Mokoshia gen. nov. and Zemynaea gen. nov. using orthogonal and non-orthogonal genome-based approaches.</title>
        <authorList>
            <person name="Bowman J.P."/>
        </authorList>
    </citation>
    <scope>NUCLEOTIDE SEQUENCE [LARGE SCALE GENOMIC DNA]</scope>
    <source>
        <strain evidence="1 2">JCM 31607</strain>
    </source>
</reference>
<evidence type="ECO:0000313" key="1">
    <source>
        <dbReference type="EMBL" id="MCS0607844.1"/>
    </source>
</evidence>
<sequence length="104" mass="11181">MAYPAYGKYRVNGNRAAAQAHLMELAQAETQYLADNRAYADTVAKLGTTTPQAVSDNYDVSFEVSDGPPPSFKIIATPKVGTIQASDVTLTINDAGQKTPTDKW</sequence>
<protein>
    <submittedName>
        <fullName evidence="1">Pilus assembly protein</fullName>
    </submittedName>
</protein>
<dbReference type="InterPro" id="IPR031982">
    <property type="entry name" value="PilE-like"/>
</dbReference>
<proteinExistence type="predicted"/>
<dbReference type="Pfam" id="PF16732">
    <property type="entry name" value="ComP_DUS"/>
    <property type="match status" value="1"/>
</dbReference>
<evidence type="ECO:0000313" key="2">
    <source>
        <dbReference type="Proteomes" id="UP001205861"/>
    </source>
</evidence>
<dbReference type="SUPFAM" id="SSF54523">
    <property type="entry name" value="Pili subunits"/>
    <property type="match status" value="1"/>
</dbReference>
<comment type="caution">
    <text evidence="1">The sequence shown here is derived from an EMBL/GenBank/DDBJ whole genome shotgun (WGS) entry which is preliminary data.</text>
</comment>
<accession>A0ABT2BH50</accession>
<dbReference type="InterPro" id="IPR045584">
    <property type="entry name" value="Pilin-like"/>
</dbReference>